<dbReference type="AlphaFoldDB" id="A0AA38CP82"/>
<feature type="non-terminal residue" evidence="1">
    <location>
        <position position="156"/>
    </location>
</feature>
<accession>A0AA38CP82</accession>
<organism evidence="1 2">
    <name type="scientific">Taxus chinensis</name>
    <name type="common">Chinese yew</name>
    <name type="synonym">Taxus wallichiana var. chinensis</name>
    <dbReference type="NCBI Taxonomy" id="29808"/>
    <lineage>
        <taxon>Eukaryota</taxon>
        <taxon>Viridiplantae</taxon>
        <taxon>Streptophyta</taxon>
        <taxon>Embryophyta</taxon>
        <taxon>Tracheophyta</taxon>
        <taxon>Spermatophyta</taxon>
        <taxon>Pinopsida</taxon>
        <taxon>Pinidae</taxon>
        <taxon>Conifers II</taxon>
        <taxon>Cupressales</taxon>
        <taxon>Taxaceae</taxon>
        <taxon>Taxus</taxon>
    </lineage>
</organism>
<evidence type="ECO:0000313" key="1">
    <source>
        <dbReference type="EMBL" id="KAH9303905.1"/>
    </source>
</evidence>
<evidence type="ECO:0000313" key="2">
    <source>
        <dbReference type="Proteomes" id="UP000824469"/>
    </source>
</evidence>
<name>A0AA38CP82_TAXCH</name>
<protein>
    <submittedName>
        <fullName evidence="1">Uncharacterized protein</fullName>
    </submittedName>
</protein>
<feature type="non-terminal residue" evidence="1">
    <location>
        <position position="1"/>
    </location>
</feature>
<proteinExistence type="predicted"/>
<gene>
    <name evidence="1" type="ORF">KI387_008309</name>
</gene>
<dbReference type="EMBL" id="JAHRHJ020000008">
    <property type="protein sequence ID" value="KAH9303905.1"/>
    <property type="molecule type" value="Genomic_DNA"/>
</dbReference>
<reference evidence="1 2" key="1">
    <citation type="journal article" date="2021" name="Nat. Plants">
        <title>The Taxus genome provides insights into paclitaxel biosynthesis.</title>
        <authorList>
            <person name="Xiong X."/>
            <person name="Gou J."/>
            <person name="Liao Q."/>
            <person name="Li Y."/>
            <person name="Zhou Q."/>
            <person name="Bi G."/>
            <person name="Li C."/>
            <person name="Du R."/>
            <person name="Wang X."/>
            <person name="Sun T."/>
            <person name="Guo L."/>
            <person name="Liang H."/>
            <person name="Lu P."/>
            <person name="Wu Y."/>
            <person name="Zhang Z."/>
            <person name="Ro D.K."/>
            <person name="Shang Y."/>
            <person name="Huang S."/>
            <person name="Yan J."/>
        </authorList>
    </citation>
    <scope>NUCLEOTIDE SEQUENCE [LARGE SCALE GENOMIC DNA]</scope>
    <source>
        <strain evidence="1">Ta-2019</strain>
    </source>
</reference>
<keyword evidence="2" id="KW-1185">Reference proteome</keyword>
<dbReference type="Proteomes" id="UP000824469">
    <property type="component" value="Unassembled WGS sequence"/>
</dbReference>
<sequence length="156" mass="18612">RPIQAGETGVQRLGFRRWVQKEQEVRAETVTNNAEYYRQKLETMMITDIRWRPYGNYMVLVNIAEDLRGVERVRWIAGHRPGEYEMIPLDRVQRQFRFVQDIPMDHRPYRRIDTEVPFSPPRPTLLEGPEEIAADHKVMDAGVTESYRLWWAAELR</sequence>
<comment type="caution">
    <text evidence="1">The sequence shown here is derived from an EMBL/GenBank/DDBJ whole genome shotgun (WGS) entry which is preliminary data.</text>
</comment>